<evidence type="ECO:0008006" key="4">
    <source>
        <dbReference type="Google" id="ProtNLM"/>
    </source>
</evidence>
<feature type="region of interest" description="Disordered" evidence="1">
    <location>
        <begin position="669"/>
        <end position="693"/>
    </location>
</feature>
<keyword evidence="3" id="KW-1185">Reference proteome</keyword>
<dbReference type="EMBL" id="JAWCUI010000010">
    <property type="protein sequence ID" value="KAL1900274.1"/>
    <property type="molecule type" value="Genomic_DNA"/>
</dbReference>
<dbReference type="Proteomes" id="UP001583186">
    <property type="component" value="Unassembled WGS sequence"/>
</dbReference>
<accession>A0ABR3ZL75</accession>
<evidence type="ECO:0000313" key="3">
    <source>
        <dbReference type="Proteomes" id="UP001583186"/>
    </source>
</evidence>
<comment type="caution">
    <text evidence="2">The sequence shown here is derived from an EMBL/GenBank/DDBJ whole genome shotgun (WGS) entry which is preliminary data.</text>
</comment>
<reference evidence="2 3" key="1">
    <citation type="journal article" date="2024" name="IMA Fungus">
        <title>IMA Genome - F19 : A genome assembly and annotation guide to empower mycologists, including annotated draft genome sequences of Ceratocystis pirilliformis, Diaporthe australafricana, Fusarium ophioides, Paecilomyces lecythidis, and Sporothrix stenoceras.</title>
        <authorList>
            <person name="Aylward J."/>
            <person name="Wilson A.M."/>
            <person name="Visagie C.M."/>
            <person name="Spraker J."/>
            <person name="Barnes I."/>
            <person name="Buitendag C."/>
            <person name="Ceriani C."/>
            <person name="Del Mar Angel L."/>
            <person name="du Plessis D."/>
            <person name="Fuchs T."/>
            <person name="Gasser K."/>
            <person name="Kramer D."/>
            <person name="Li W."/>
            <person name="Munsamy K."/>
            <person name="Piso A."/>
            <person name="Price J.L."/>
            <person name="Sonnekus B."/>
            <person name="Thomas C."/>
            <person name="van der Nest A."/>
            <person name="van Dijk A."/>
            <person name="van Heerden A."/>
            <person name="van Vuuren N."/>
            <person name="Yilmaz N."/>
            <person name="Duong T.A."/>
            <person name="van der Merwe N.A."/>
            <person name="Wingfield M.J."/>
            <person name="Wingfield B.D."/>
        </authorList>
    </citation>
    <scope>NUCLEOTIDE SEQUENCE [LARGE SCALE GENOMIC DNA]</scope>
    <source>
        <strain evidence="2 3">CMW 5346</strain>
    </source>
</reference>
<protein>
    <recommendedName>
        <fullName evidence="4">Pentatricopeptide repeat domain-containing protein</fullName>
    </recommendedName>
</protein>
<evidence type="ECO:0000256" key="1">
    <source>
        <dbReference type="SAM" id="MobiDB-lite"/>
    </source>
</evidence>
<name>A0ABR3ZL75_9PEZI</name>
<evidence type="ECO:0000313" key="2">
    <source>
        <dbReference type="EMBL" id="KAL1900274.1"/>
    </source>
</evidence>
<feature type="region of interest" description="Disordered" evidence="1">
    <location>
        <begin position="557"/>
        <end position="576"/>
    </location>
</feature>
<sequence length="847" mass="94916">MLGAQHYGKWRELIFDYDRLMFESGLAPPSVYPEDAQRSVDRPENAADISLWSAIFNFAQRRGDSDGALVVWREIFQRQQLYQVDGVVANAFWMSVVTAALEAHGSSFLESTWAYAEWMHDTHGRLWPHYYRLVVSSFLDRGDYNGALQWHLRLSPHFSLPKRDFFDLLKTYITDPHPELQETLQYIYVTGRHRALYDTIVPLLWSRGRSAVARAWRETLVRHNDLPASSSSRPFLQFVAGYYPETELTHQEQILVNSRPSQYLSPPPPKPAPKAPDLPTNLFHLMNRVHGETFGIQEKAFNDKIGSKWFATKWVSLDTAINMLYSLGVEEIGPLSLQSIALRSGDLAGVLRSLEHLEQCHIGVGNANYSKAIRYLARMGDAETLNELLRSELHPDVFDDIVLQRQVLGSATYIGDWKTHRLVLAVRLAVSEDALETTSNKLLITSLSQKKKAFALRLLDEFSARSMEVTSATCESVSEIILADAPRKFDPNDAPDVDFYAALCRRLLAMRLPVATEVWQNILLIYGRLGRLDDLEKTALDIVDQYVSLQTTRLPQKPVSSATSSPSSPSSKSSSMILSSSDETAAFKVHIADVPDIVRGETQKLVDVGYRLLPRDLPLHHPLHPVSLIFNEDIVPSIVRWYFHRRTAYRQKKGARIVSRMRPAKAAAKKAADGSIIPKKPKPYTPAPPSDAAPSDFNLAGGIRLLAMLHERGVDISMQTVRSETLICIVALFGPESMSTRYWQPSRAANQLKLGEVKAFCDAAWASGDEIAEHLEVNMAEETDEDAAISSEKPTLLPKFRLLKKALAAVKPVAASFANQITRPGDKKKASRDAFMDVISKKAATST</sequence>
<feature type="compositionally biased region" description="Low complexity" evidence="1">
    <location>
        <begin position="558"/>
        <end position="576"/>
    </location>
</feature>
<proteinExistence type="predicted"/>
<organism evidence="2 3">
    <name type="scientific">Sporothrix stenoceras</name>
    <dbReference type="NCBI Taxonomy" id="5173"/>
    <lineage>
        <taxon>Eukaryota</taxon>
        <taxon>Fungi</taxon>
        <taxon>Dikarya</taxon>
        <taxon>Ascomycota</taxon>
        <taxon>Pezizomycotina</taxon>
        <taxon>Sordariomycetes</taxon>
        <taxon>Sordariomycetidae</taxon>
        <taxon>Ophiostomatales</taxon>
        <taxon>Ophiostomataceae</taxon>
        <taxon>Sporothrix</taxon>
    </lineage>
</organism>
<gene>
    <name evidence="2" type="ORF">Sste5346_002585</name>
</gene>